<dbReference type="OrthoDB" id="1718310at2759"/>
<accession>A0A371H0C3</accession>
<feature type="non-terminal residue" evidence="1">
    <location>
        <position position="1"/>
    </location>
</feature>
<dbReference type="GO" id="GO:0003676">
    <property type="term" value="F:nucleic acid binding"/>
    <property type="evidence" value="ECO:0007669"/>
    <property type="project" value="InterPro"/>
</dbReference>
<name>A0A371H0C3_MUCPR</name>
<evidence type="ECO:0000313" key="1">
    <source>
        <dbReference type="EMBL" id="RDX96153.1"/>
    </source>
</evidence>
<dbReference type="InterPro" id="IPR036397">
    <property type="entry name" value="RNaseH_sf"/>
</dbReference>
<protein>
    <recommendedName>
        <fullName evidence="3">Integrase catalytic domain-containing protein</fullName>
    </recommendedName>
</protein>
<evidence type="ECO:0000313" key="2">
    <source>
        <dbReference type="Proteomes" id="UP000257109"/>
    </source>
</evidence>
<dbReference type="SUPFAM" id="SSF53098">
    <property type="entry name" value="Ribonuclease H-like"/>
    <property type="match status" value="1"/>
</dbReference>
<dbReference type="InterPro" id="IPR052160">
    <property type="entry name" value="Gypsy_RT_Integrase-like"/>
</dbReference>
<sequence>MASSINKMLSTSPIDKWAFSRLTRIKSTIFRDTYQFVSIYKQCQRARMTIIFDIWGIDFMGPFLVSNGYSYILLAVNYVSRWVEAAATKTNDAKVVMDFLKPISSANLGVTSTTELCPPYSKSMACRMELPQHTTPRQTTKRKYSIRKSRKSCKRWLIPTRRIGANSLRMILYGRIRLHIGLR</sequence>
<proteinExistence type="predicted"/>
<dbReference type="InterPro" id="IPR012337">
    <property type="entry name" value="RNaseH-like_sf"/>
</dbReference>
<dbReference type="EMBL" id="QJKJ01003956">
    <property type="protein sequence ID" value="RDX96153.1"/>
    <property type="molecule type" value="Genomic_DNA"/>
</dbReference>
<dbReference type="AlphaFoldDB" id="A0A371H0C3"/>
<gene>
    <name evidence="1" type="ORF">CR513_21226</name>
</gene>
<dbReference type="Gene3D" id="3.30.420.10">
    <property type="entry name" value="Ribonuclease H-like superfamily/Ribonuclease H"/>
    <property type="match status" value="1"/>
</dbReference>
<dbReference type="PANTHER" id="PTHR47266">
    <property type="entry name" value="ENDONUCLEASE-RELATED"/>
    <property type="match status" value="1"/>
</dbReference>
<organism evidence="1 2">
    <name type="scientific">Mucuna pruriens</name>
    <name type="common">Velvet bean</name>
    <name type="synonym">Dolichos pruriens</name>
    <dbReference type="NCBI Taxonomy" id="157652"/>
    <lineage>
        <taxon>Eukaryota</taxon>
        <taxon>Viridiplantae</taxon>
        <taxon>Streptophyta</taxon>
        <taxon>Embryophyta</taxon>
        <taxon>Tracheophyta</taxon>
        <taxon>Spermatophyta</taxon>
        <taxon>Magnoliopsida</taxon>
        <taxon>eudicotyledons</taxon>
        <taxon>Gunneridae</taxon>
        <taxon>Pentapetalae</taxon>
        <taxon>rosids</taxon>
        <taxon>fabids</taxon>
        <taxon>Fabales</taxon>
        <taxon>Fabaceae</taxon>
        <taxon>Papilionoideae</taxon>
        <taxon>50 kb inversion clade</taxon>
        <taxon>NPAAA clade</taxon>
        <taxon>indigoferoid/millettioid clade</taxon>
        <taxon>Phaseoleae</taxon>
        <taxon>Mucuna</taxon>
    </lineage>
</organism>
<reference evidence="1" key="1">
    <citation type="submission" date="2018-05" db="EMBL/GenBank/DDBJ databases">
        <title>Draft genome of Mucuna pruriens seed.</title>
        <authorList>
            <person name="Nnadi N.E."/>
            <person name="Vos R."/>
            <person name="Hasami M.H."/>
            <person name="Devisetty U.K."/>
            <person name="Aguiy J.C."/>
        </authorList>
    </citation>
    <scope>NUCLEOTIDE SEQUENCE [LARGE SCALE GENOMIC DNA]</scope>
    <source>
        <strain evidence="1">JCA_2017</strain>
    </source>
</reference>
<evidence type="ECO:0008006" key="3">
    <source>
        <dbReference type="Google" id="ProtNLM"/>
    </source>
</evidence>
<keyword evidence="2" id="KW-1185">Reference proteome</keyword>
<comment type="caution">
    <text evidence="1">The sequence shown here is derived from an EMBL/GenBank/DDBJ whole genome shotgun (WGS) entry which is preliminary data.</text>
</comment>
<dbReference type="Proteomes" id="UP000257109">
    <property type="component" value="Unassembled WGS sequence"/>
</dbReference>